<evidence type="ECO:0000259" key="8">
    <source>
        <dbReference type="PROSITE" id="PS51295"/>
    </source>
</evidence>
<reference evidence="9 10" key="1">
    <citation type="journal article" date="2024" name="Nat. Commun.">
        <title>Phylogenomics reveals the evolutionary origins of lichenization in chlorophyte algae.</title>
        <authorList>
            <person name="Puginier C."/>
            <person name="Libourel C."/>
            <person name="Otte J."/>
            <person name="Skaloud P."/>
            <person name="Haon M."/>
            <person name="Grisel S."/>
            <person name="Petersen M."/>
            <person name="Berrin J.G."/>
            <person name="Delaux P.M."/>
            <person name="Dal Grande F."/>
            <person name="Keller J."/>
        </authorList>
    </citation>
    <scope>NUCLEOTIDE SEQUENCE [LARGE SCALE GENOMIC DNA]</scope>
    <source>
        <strain evidence="9 10">SAG 2145</strain>
    </source>
</reference>
<organism evidence="9 10">
    <name type="scientific">Apatococcus lobatus</name>
    <dbReference type="NCBI Taxonomy" id="904363"/>
    <lineage>
        <taxon>Eukaryota</taxon>
        <taxon>Viridiplantae</taxon>
        <taxon>Chlorophyta</taxon>
        <taxon>core chlorophytes</taxon>
        <taxon>Trebouxiophyceae</taxon>
        <taxon>Chlorellales</taxon>
        <taxon>Chlorellaceae</taxon>
        <taxon>Apatococcus</taxon>
    </lineage>
</organism>
<name>A0AAW1RNA4_9CHLO</name>
<sequence length="153" mass="17418">MLLSAGLGKDRCVQPRDRPIRWKFKLRGPRQVAQRLWCKHLRRAEQHEHSEPQASPVLTDAERKRLISQGLHTKITMKLGRLGVSKFLLDALHERWARHEVIKLHCHGRHAVNMQEIAGDLEKQSGGTVIWRAGGSMLVYRGMHYAGAAPLGQ</sequence>
<protein>
    <recommendedName>
        <fullName evidence="8">CRM domain-containing protein</fullName>
    </recommendedName>
</protein>
<keyword evidence="10" id="KW-1185">Reference proteome</keyword>
<dbReference type="PROSITE" id="PS51295">
    <property type="entry name" value="CRM"/>
    <property type="match status" value="1"/>
</dbReference>
<comment type="caution">
    <text evidence="9">The sequence shown here is derived from an EMBL/GenBank/DDBJ whole genome shotgun (WGS) entry which is preliminary data.</text>
</comment>
<evidence type="ECO:0000256" key="1">
    <source>
        <dbReference type="ARBA" id="ARBA00004229"/>
    </source>
</evidence>
<evidence type="ECO:0000313" key="9">
    <source>
        <dbReference type="EMBL" id="KAK9834641.1"/>
    </source>
</evidence>
<evidence type="ECO:0000313" key="10">
    <source>
        <dbReference type="Proteomes" id="UP001438707"/>
    </source>
</evidence>
<dbReference type="SMART" id="SM01103">
    <property type="entry name" value="CRS1_YhbY"/>
    <property type="match status" value="1"/>
</dbReference>
<comment type="subcellular location">
    <subcellularLocation>
        <location evidence="1">Plastid</location>
        <location evidence="1">Chloroplast</location>
    </subcellularLocation>
</comment>
<keyword evidence="3" id="KW-0934">Plastid</keyword>
<feature type="domain" description="CRM" evidence="8">
    <location>
        <begin position="56"/>
        <end position="152"/>
    </location>
</feature>
<keyword evidence="2" id="KW-0150">Chloroplast</keyword>
<evidence type="ECO:0000256" key="7">
    <source>
        <dbReference type="PROSITE-ProRule" id="PRU00626"/>
    </source>
</evidence>
<dbReference type="EMBL" id="JALJOS010000009">
    <property type="protein sequence ID" value="KAK9834641.1"/>
    <property type="molecule type" value="Genomic_DNA"/>
</dbReference>
<dbReference type="SUPFAM" id="SSF75471">
    <property type="entry name" value="YhbY-like"/>
    <property type="match status" value="1"/>
</dbReference>
<keyword evidence="4" id="KW-0677">Repeat</keyword>
<dbReference type="GO" id="GO:0000373">
    <property type="term" value="P:Group II intron splicing"/>
    <property type="evidence" value="ECO:0007669"/>
    <property type="project" value="UniProtKB-ARBA"/>
</dbReference>
<dbReference type="InterPro" id="IPR035920">
    <property type="entry name" value="YhbY-like_sf"/>
</dbReference>
<keyword evidence="5 7" id="KW-0694">RNA-binding</keyword>
<dbReference type="InterPro" id="IPR045278">
    <property type="entry name" value="CRS1/CFM2/CFM3"/>
</dbReference>
<dbReference type="PANTHER" id="PTHR31846:SF7">
    <property type="entry name" value="CRS1 _ YHBY (CRM) DOMAIN-CONTAINING PROTEIN"/>
    <property type="match status" value="1"/>
</dbReference>
<accession>A0AAW1RNA4</accession>
<keyword evidence="6" id="KW-0809">Transit peptide</keyword>
<evidence type="ECO:0000256" key="4">
    <source>
        <dbReference type="ARBA" id="ARBA00022737"/>
    </source>
</evidence>
<proteinExistence type="predicted"/>
<evidence type="ECO:0000256" key="6">
    <source>
        <dbReference type="ARBA" id="ARBA00022946"/>
    </source>
</evidence>
<evidence type="ECO:0000256" key="5">
    <source>
        <dbReference type="ARBA" id="ARBA00022884"/>
    </source>
</evidence>
<dbReference type="Pfam" id="PF01985">
    <property type="entry name" value="CRS1_YhbY"/>
    <property type="match status" value="1"/>
</dbReference>
<gene>
    <name evidence="9" type="ORF">WJX74_006499</name>
</gene>
<dbReference type="GO" id="GO:0003729">
    <property type="term" value="F:mRNA binding"/>
    <property type="evidence" value="ECO:0007669"/>
    <property type="project" value="InterPro"/>
</dbReference>
<dbReference type="InterPro" id="IPR001890">
    <property type="entry name" value="RNA-binding_CRM"/>
</dbReference>
<dbReference type="GO" id="GO:0009507">
    <property type="term" value="C:chloroplast"/>
    <property type="evidence" value="ECO:0007669"/>
    <property type="project" value="UniProtKB-SubCell"/>
</dbReference>
<dbReference type="Gene3D" id="3.30.110.60">
    <property type="entry name" value="YhbY-like"/>
    <property type="match status" value="1"/>
</dbReference>
<dbReference type="Proteomes" id="UP001438707">
    <property type="component" value="Unassembled WGS sequence"/>
</dbReference>
<evidence type="ECO:0000256" key="3">
    <source>
        <dbReference type="ARBA" id="ARBA00022640"/>
    </source>
</evidence>
<evidence type="ECO:0000256" key="2">
    <source>
        <dbReference type="ARBA" id="ARBA00022528"/>
    </source>
</evidence>
<dbReference type="AlphaFoldDB" id="A0AAW1RNA4"/>
<dbReference type="PANTHER" id="PTHR31846">
    <property type="entry name" value="CRS1 / YHBY (CRM) DOMAIN-CONTAINING PROTEIN"/>
    <property type="match status" value="1"/>
</dbReference>